<comment type="caution">
    <text evidence="1">The sequence shown here is derived from an EMBL/GenBank/DDBJ whole genome shotgun (WGS) entry which is preliminary data.</text>
</comment>
<dbReference type="AlphaFoldDB" id="A0A0F9WC91"/>
<reference evidence="1" key="1">
    <citation type="journal article" date="2015" name="Nature">
        <title>Complex archaea that bridge the gap between prokaryotes and eukaryotes.</title>
        <authorList>
            <person name="Spang A."/>
            <person name="Saw J.H."/>
            <person name="Jorgensen S.L."/>
            <person name="Zaremba-Niedzwiedzka K."/>
            <person name="Martijn J."/>
            <person name="Lind A.E."/>
            <person name="van Eijk R."/>
            <person name="Schleper C."/>
            <person name="Guy L."/>
            <person name="Ettema T.J."/>
        </authorList>
    </citation>
    <scope>NUCLEOTIDE SEQUENCE</scope>
</reference>
<proteinExistence type="predicted"/>
<gene>
    <name evidence="1" type="ORF">LCGC14_0376690</name>
</gene>
<accession>A0A0F9WC91</accession>
<name>A0A0F9WC91_9ZZZZ</name>
<organism evidence="1">
    <name type="scientific">marine sediment metagenome</name>
    <dbReference type="NCBI Taxonomy" id="412755"/>
    <lineage>
        <taxon>unclassified sequences</taxon>
        <taxon>metagenomes</taxon>
        <taxon>ecological metagenomes</taxon>
    </lineage>
</organism>
<protein>
    <submittedName>
        <fullName evidence="1">Uncharacterized protein</fullName>
    </submittedName>
</protein>
<dbReference type="EMBL" id="LAZR01000303">
    <property type="protein sequence ID" value="KKN75793.1"/>
    <property type="molecule type" value="Genomic_DNA"/>
</dbReference>
<sequence length="485" mass="54057">MGFRWPTMPGSGGAQVAQQIGAIGAGIGALGEEINAQQAEVEYQDFKLRQKARINALGDTLEQNTDENTYLSETKKVIDQMQSDMPKNGLAKRFASSWIKNEIPHLNKAANESIKRRIKDKSDVKQGELIEDAIRSGNTVDLEEHTVARVGFGYMSAADAQRVLQDTRHKAERSAAEQIALGPKPEIILDNYTTAQELQKDFPTLTPGDFQDLRSMARGQQRYLETDEKLRRREAINAVGVEASKLAATEGIEGYKKAQKLLLDNIDILGHDLFTTLSRNLQTTSKLYGETGINYYEVTHKPSVFWELDSQIKAGTLTDPAFVYQRTGADGISETDAARLAKRIPKQGGSANDFRNGAAATMFLNAYKAAVSNNLLLDEAGLGKELGLRWLEDSLQQHPDWSLRQVDEEALRIMEKVQQAEIEGALPTTADELKGLRVKAEKKTNRDIMQRIWEQMTEEERVIAMQALKQGKTAKEIIAFFEANK</sequence>
<evidence type="ECO:0000313" key="1">
    <source>
        <dbReference type="EMBL" id="KKN75793.1"/>
    </source>
</evidence>